<organism evidence="11 12">
    <name type="scientific">Zalerion maritima</name>
    <dbReference type="NCBI Taxonomy" id="339359"/>
    <lineage>
        <taxon>Eukaryota</taxon>
        <taxon>Fungi</taxon>
        <taxon>Dikarya</taxon>
        <taxon>Ascomycota</taxon>
        <taxon>Pezizomycotina</taxon>
        <taxon>Sordariomycetes</taxon>
        <taxon>Lulworthiomycetidae</taxon>
        <taxon>Lulworthiales</taxon>
        <taxon>Lulworthiaceae</taxon>
        <taxon>Zalerion</taxon>
    </lineage>
</organism>
<dbReference type="PROSITE" id="PS00086">
    <property type="entry name" value="CYTOCHROME_P450"/>
    <property type="match status" value="1"/>
</dbReference>
<evidence type="ECO:0000256" key="9">
    <source>
        <dbReference type="RuleBase" id="RU000461"/>
    </source>
</evidence>
<keyword evidence="10" id="KW-0472">Membrane</keyword>
<dbReference type="SUPFAM" id="SSF48264">
    <property type="entry name" value="Cytochrome P450"/>
    <property type="match status" value="1"/>
</dbReference>
<dbReference type="EMBL" id="JAKWBI020000247">
    <property type="protein sequence ID" value="KAJ2898040.1"/>
    <property type="molecule type" value="Genomic_DNA"/>
</dbReference>
<evidence type="ECO:0000256" key="10">
    <source>
        <dbReference type="SAM" id="Phobius"/>
    </source>
</evidence>
<dbReference type="GO" id="GO:0005506">
    <property type="term" value="F:iron ion binding"/>
    <property type="evidence" value="ECO:0007669"/>
    <property type="project" value="InterPro"/>
</dbReference>
<comment type="similarity">
    <text evidence="2 9">Belongs to the cytochrome P450 family.</text>
</comment>
<protein>
    <recommendedName>
        <fullName evidence="13">Cytochrome P450</fullName>
    </recommendedName>
</protein>
<dbReference type="InterPro" id="IPR050121">
    <property type="entry name" value="Cytochrome_P450_monoxygenase"/>
</dbReference>
<reference evidence="11" key="1">
    <citation type="submission" date="2022-07" db="EMBL/GenBank/DDBJ databases">
        <title>Draft genome sequence of Zalerion maritima ATCC 34329, a (micro)plastics degrading marine fungus.</title>
        <authorList>
            <person name="Paco A."/>
            <person name="Goncalves M.F.M."/>
            <person name="Rocha-Santos T.A.P."/>
            <person name="Alves A."/>
        </authorList>
    </citation>
    <scope>NUCLEOTIDE SEQUENCE</scope>
    <source>
        <strain evidence="11">ATCC 34329</strain>
    </source>
</reference>
<evidence type="ECO:0000256" key="1">
    <source>
        <dbReference type="ARBA" id="ARBA00001971"/>
    </source>
</evidence>
<dbReference type="PRINTS" id="PR00463">
    <property type="entry name" value="EP450I"/>
</dbReference>
<evidence type="ECO:0000256" key="5">
    <source>
        <dbReference type="ARBA" id="ARBA00023002"/>
    </source>
</evidence>
<keyword evidence="10" id="KW-0812">Transmembrane</keyword>
<evidence type="ECO:0000256" key="7">
    <source>
        <dbReference type="ARBA" id="ARBA00023033"/>
    </source>
</evidence>
<dbReference type="PANTHER" id="PTHR24305">
    <property type="entry name" value="CYTOCHROME P450"/>
    <property type="match status" value="1"/>
</dbReference>
<dbReference type="GO" id="GO:0004497">
    <property type="term" value="F:monooxygenase activity"/>
    <property type="evidence" value="ECO:0007669"/>
    <property type="project" value="UniProtKB-KW"/>
</dbReference>
<feature type="transmembrane region" description="Helical" evidence="10">
    <location>
        <begin position="6"/>
        <end position="30"/>
    </location>
</feature>
<dbReference type="InterPro" id="IPR001128">
    <property type="entry name" value="Cyt_P450"/>
</dbReference>
<dbReference type="PRINTS" id="PR00385">
    <property type="entry name" value="P450"/>
</dbReference>
<dbReference type="Proteomes" id="UP001201980">
    <property type="component" value="Unassembled WGS sequence"/>
</dbReference>
<dbReference type="Pfam" id="PF00067">
    <property type="entry name" value="p450"/>
    <property type="match status" value="1"/>
</dbReference>
<sequence>MLVPDIPIALPVAVCVIIVYTIGTLVYNVFFHPLHKYPGPFWWRACRLPWVMALAKGNLIVRVSEIHNEYGSVVRVAPDELAFIEADAWKDVYGHRTNEFTKSRRMYNISDKMIPKSILNEPKDEHAMIRRGLAHGFSEKSMREQEPLFKAYGDMLMDQMKELRLDAVTGEAKPVDMMSMYNFFTFDVIGTLSFGESFDCLSTAEYHPWIKTIFASLRDVAWVFGARYMGLDWLVDMTLKYGQENRKRNTEWAEAKIQKRIAVASERPDFLEGLLKKNEAGMLDWPRLRQTASVIVAAGSETTATLLSGVTYLLCMNPHAMEKLRNEVRSTFNSEDEITFTSVNSLMYMMACLNEALRMYPPIPGSLPRRSPKGGAMVAGHWVPENTDVAVWQWALCHNSSLWEAPLEYHPERFLGDERFARDRRECLKPFSVGPRDCIGKNLAYAEMRLILARIMFNFELSIAEESRNWMDQRVFVLWEKPALNVYLKPVR</sequence>
<dbReference type="InterPro" id="IPR036396">
    <property type="entry name" value="Cyt_P450_sf"/>
</dbReference>
<keyword evidence="3 8" id="KW-0349">Heme</keyword>
<comment type="cofactor">
    <cofactor evidence="1 8">
        <name>heme</name>
        <dbReference type="ChEBI" id="CHEBI:30413"/>
    </cofactor>
</comment>
<comment type="caution">
    <text evidence="11">The sequence shown here is derived from an EMBL/GenBank/DDBJ whole genome shotgun (WGS) entry which is preliminary data.</text>
</comment>
<evidence type="ECO:0000256" key="3">
    <source>
        <dbReference type="ARBA" id="ARBA00022617"/>
    </source>
</evidence>
<dbReference type="InterPro" id="IPR017972">
    <property type="entry name" value="Cyt_P450_CS"/>
</dbReference>
<dbReference type="PANTHER" id="PTHR24305:SF230">
    <property type="entry name" value="P450, PUTATIVE (EUROFUNG)-RELATED"/>
    <property type="match status" value="1"/>
</dbReference>
<dbReference type="InterPro" id="IPR002401">
    <property type="entry name" value="Cyt_P450_E_grp-I"/>
</dbReference>
<proteinExistence type="inferred from homology"/>
<dbReference type="CDD" id="cd11058">
    <property type="entry name" value="CYP60B-like"/>
    <property type="match status" value="1"/>
</dbReference>
<keyword evidence="7 9" id="KW-0503">Monooxygenase</keyword>
<evidence type="ECO:0000256" key="6">
    <source>
        <dbReference type="ARBA" id="ARBA00023004"/>
    </source>
</evidence>
<dbReference type="AlphaFoldDB" id="A0AAD5WPP9"/>
<keyword evidence="4 8" id="KW-0479">Metal-binding</keyword>
<accession>A0AAD5WPP9</accession>
<dbReference type="Gene3D" id="1.10.630.10">
    <property type="entry name" value="Cytochrome P450"/>
    <property type="match status" value="1"/>
</dbReference>
<keyword evidence="6 8" id="KW-0408">Iron</keyword>
<name>A0AAD5WPP9_9PEZI</name>
<evidence type="ECO:0000256" key="4">
    <source>
        <dbReference type="ARBA" id="ARBA00022723"/>
    </source>
</evidence>
<evidence type="ECO:0000256" key="8">
    <source>
        <dbReference type="PIRSR" id="PIRSR602401-1"/>
    </source>
</evidence>
<dbReference type="FunFam" id="1.10.630.10:FF:000047">
    <property type="entry name" value="Cytochrome P450 monooxygenase"/>
    <property type="match status" value="1"/>
</dbReference>
<evidence type="ECO:0008006" key="13">
    <source>
        <dbReference type="Google" id="ProtNLM"/>
    </source>
</evidence>
<evidence type="ECO:0000256" key="2">
    <source>
        <dbReference type="ARBA" id="ARBA00010617"/>
    </source>
</evidence>
<dbReference type="GO" id="GO:0020037">
    <property type="term" value="F:heme binding"/>
    <property type="evidence" value="ECO:0007669"/>
    <property type="project" value="InterPro"/>
</dbReference>
<dbReference type="GO" id="GO:0009403">
    <property type="term" value="P:toxin biosynthetic process"/>
    <property type="evidence" value="ECO:0007669"/>
    <property type="project" value="UniProtKB-ARBA"/>
</dbReference>
<evidence type="ECO:0000313" key="11">
    <source>
        <dbReference type="EMBL" id="KAJ2898040.1"/>
    </source>
</evidence>
<keyword evidence="5 9" id="KW-0560">Oxidoreductase</keyword>
<evidence type="ECO:0000313" key="12">
    <source>
        <dbReference type="Proteomes" id="UP001201980"/>
    </source>
</evidence>
<dbReference type="GO" id="GO:0016705">
    <property type="term" value="F:oxidoreductase activity, acting on paired donors, with incorporation or reduction of molecular oxygen"/>
    <property type="evidence" value="ECO:0007669"/>
    <property type="project" value="InterPro"/>
</dbReference>
<feature type="binding site" description="axial binding residue" evidence="8">
    <location>
        <position position="438"/>
    </location>
    <ligand>
        <name>heme</name>
        <dbReference type="ChEBI" id="CHEBI:30413"/>
    </ligand>
    <ligandPart>
        <name>Fe</name>
        <dbReference type="ChEBI" id="CHEBI:18248"/>
    </ligandPart>
</feature>
<keyword evidence="12" id="KW-1185">Reference proteome</keyword>
<gene>
    <name evidence="11" type="ORF">MKZ38_004208</name>
</gene>
<keyword evidence="10" id="KW-1133">Transmembrane helix</keyword>